<gene>
    <name evidence="1" type="ORF">CYMTET_20596</name>
</gene>
<sequence>MVAAMAAAAAVLALAAAMAAAMAAVVLVVLLTAPKLSEEAVAVAVIPEENDKLRVRFFDGDVLLSDEAEVDLGQLERDTFTPVQISFFSKAPRPPPAWKFYDGYTYGDDSPGPSGDYFYQKTKMMNTDVNKCKALCDQTKGCRGYHKSFGFCYFHDQNANQLCSSKKYVRDSKLLTYGDECNLKNGSVNTIEMWFDPAAEGGLGNDGLPPEYLMTDMSIKFDEECNE</sequence>
<accession>A0AAE0G3W5</accession>
<keyword evidence="2" id="KW-1185">Reference proteome</keyword>
<dbReference type="Proteomes" id="UP001190700">
    <property type="component" value="Unassembled WGS sequence"/>
</dbReference>
<dbReference type="EMBL" id="LGRX02010061">
    <property type="protein sequence ID" value="KAK3271033.1"/>
    <property type="molecule type" value="Genomic_DNA"/>
</dbReference>
<organism evidence="1 2">
    <name type="scientific">Cymbomonas tetramitiformis</name>
    <dbReference type="NCBI Taxonomy" id="36881"/>
    <lineage>
        <taxon>Eukaryota</taxon>
        <taxon>Viridiplantae</taxon>
        <taxon>Chlorophyta</taxon>
        <taxon>Pyramimonadophyceae</taxon>
        <taxon>Pyramimonadales</taxon>
        <taxon>Pyramimonadaceae</taxon>
        <taxon>Cymbomonas</taxon>
    </lineage>
</organism>
<comment type="caution">
    <text evidence="1">The sequence shown here is derived from an EMBL/GenBank/DDBJ whole genome shotgun (WGS) entry which is preliminary data.</text>
</comment>
<protein>
    <submittedName>
        <fullName evidence="1">Uncharacterized protein</fullName>
    </submittedName>
</protein>
<name>A0AAE0G3W5_9CHLO</name>
<dbReference type="AlphaFoldDB" id="A0AAE0G3W5"/>
<proteinExistence type="predicted"/>
<reference evidence="1 2" key="1">
    <citation type="journal article" date="2015" name="Genome Biol. Evol.">
        <title>Comparative Genomics of a Bacterivorous Green Alga Reveals Evolutionary Causalities and Consequences of Phago-Mixotrophic Mode of Nutrition.</title>
        <authorList>
            <person name="Burns J.A."/>
            <person name="Paasch A."/>
            <person name="Narechania A."/>
            <person name="Kim E."/>
        </authorList>
    </citation>
    <scope>NUCLEOTIDE SEQUENCE [LARGE SCALE GENOMIC DNA]</scope>
    <source>
        <strain evidence="1 2">PLY_AMNH</strain>
    </source>
</reference>
<evidence type="ECO:0000313" key="2">
    <source>
        <dbReference type="Proteomes" id="UP001190700"/>
    </source>
</evidence>
<evidence type="ECO:0000313" key="1">
    <source>
        <dbReference type="EMBL" id="KAK3271033.1"/>
    </source>
</evidence>